<evidence type="ECO:0000256" key="4">
    <source>
        <dbReference type="RuleBase" id="RU363090"/>
    </source>
</evidence>
<dbReference type="GO" id="GO:0005634">
    <property type="term" value="C:nucleus"/>
    <property type="evidence" value="ECO:0007669"/>
    <property type="project" value="TreeGrafter"/>
</dbReference>
<reference evidence="7" key="2">
    <citation type="submission" date="2013-12" db="EMBL/GenBank/DDBJ databases">
        <title>Evolution of pathogenesis and genome organization in the Tremellales.</title>
        <authorList>
            <person name="Cuomo C."/>
            <person name="Litvintseva A."/>
            <person name="Heitman J."/>
            <person name="Chen Y."/>
            <person name="Sun S."/>
            <person name="Springer D."/>
            <person name="Dromer F."/>
            <person name="Young S."/>
            <person name="Zeng Q."/>
            <person name="Chapman S."/>
            <person name="Gujja S."/>
            <person name="Saif S."/>
            <person name="Birren B."/>
        </authorList>
    </citation>
    <scope>NUCLEOTIDE SEQUENCE [LARGE SCALE GENOMIC DNA]</scope>
    <source>
        <strain evidence="7">BCC8398</strain>
    </source>
</reference>
<proteinExistence type="inferred from homology"/>
<feature type="region of interest" description="Disordered" evidence="5">
    <location>
        <begin position="336"/>
        <end position="398"/>
    </location>
</feature>
<keyword evidence="7" id="KW-1185">Reference proteome</keyword>
<organism evidence="6 7">
    <name type="scientific">Kwoniella heveanensis BCC8398</name>
    <dbReference type="NCBI Taxonomy" id="1296120"/>
    <lineage>
        <taxon>Eukaryota</taxon>
        <taxon>Fungi</taxon>
        <taxon>Dikarya</taxon>
        <taxon>Basidiomycota</taxon>
        <taxon>Agaricomycotina</taxon>
        <taxon>Tremellomycetes</taxon>
        <taxon>Tremellales</taxon>
        <taxon>Cryptococcaceae</taxon>
        <taxon>Kwoniella</taxon>
    </lineage>
</organism>
<reference evidence="6 7" key="1">
    <citation type="submission" date="2013-07" db="EMBL/GenBank/DDBJ databases">
        <title>The Genome Sequence of Cryptococcus heveanensis BCC8398.</title>
        <authorList>
            <consortium name="The Broad Institute Genome Sequencing Platform"/>
            <person name="Cuomo C."/>
            <person name="Litvintseva A."/>
            <person name="Chen Y."/>
            <person name="Heitman J."/>
            <person name="Sun S."/>
            <person name="Springer D."/>
            <person name="Dromer F."/>
            <person name="Young S.K."/>
            <person name="Zeng Q."/>
            <person name="Gargeya S."/>
            <person name="Fitzgerald M."/>
            <person name="Abouelleil A."/>
            <person name="Alvarado L."/>
            <person name="Berlin A.M."/>
            <person name="Chapman S.B."/>
            <person name="Dewar J."/>
            <person name="Goldberg J."/>
            <person name="Griggs A."/>
            <person name="Gujja S."/>
            <person name="Hansen M."/>
            <person name="Howarth C."/>
            <person name="Imamovic A."/>
            <person name="Larimer J."/>
            <person name="McCowan C."/>
            <person name="Murphy C."/>
            <person name="Pearson M."/>
            <person name="Priest M."/>
            <person name="Roberts A."/>
            <person name="Saif S."/>
            <person name="Shea T."/>
            <person name="Sykes S."/>
            <person name="Wortman J."/>
            <person name="Nusbaum C."/>
            <person name="Birren B."/>
        </authorList>
    </citation>
    <scope>NUCLEOTIDE SEQUENCE [LARGE SCALE GENOMIC DNA]</scope>
    <source>
        <strain evidence="6 7">BCC8398</strain>
    </source>
</reference>
<dbReference type="PANTHER" id="PTHR12400">
    <property type="entry name" value="INOSITOL POLYPHOSPHATE KINASE"/>
    <property type="match status" value="1"/>
</dbReference>
<keyword evidence="3 4" id="KW-0418">Kinase</keyword>
<sequence>MPPQLTLTDSSPTPLANQVAGHDGVMSDASGSLVIKPALPREIAFYQTLNSASKEDPIRRFKPFVPRFYGTLRLEGQLSSTGDVERLHNQGKEEVPESIVVENLSHAFTHPNIMDVKLGTVLYGPDASDEKRARMDKQARETTTHETGVRLTGCQTWHAPSSLYISTPKSFGKTISVSQLPSGMVRFFPLPTDTIGSLVIPPSPPPTATTATSTTSSAGVIAPASDLPIIPESTSLGVPPTPVSANGGLVRSTTTASNPVLPNDGSYRSHAISPTLLVKVLDIVLSEIDQLIGVLTDLEIRFVGGSVLIVYEGDPTRLASAIERYESRRAIKALKAANPESPALDQKRSAFSDDGSNDDDESDSGLSGSDSDSDEEDDDDDDEDDDIDGTKEDERNARRCPPVRVKMIDFAHTWLAQGEGPDQGVLKGLETLKRLIQGRKKEVEAAMI</sequence>
<accession>A0A1B9GT08</accession>
<dbReference type="PANTHER" id="PTHR12400:SF108">
    <property type="entry name" value="KINASE"/>
    <property type="match status" value="1"/>
</dbReference>
<evidence type="ECO:0000256" key="5">
    <source>
        <dbReference type="SAM" id="MobiDB-lite"/>
    </source>
</evidence>
<protein>
    <recommendedName>
        <fullName evidence="4">Kinase</fullName>
        <ecNumber evidence="4">2.7.-.-</ecNumber>
    </recommendedName>
</protein>
<evidence type="ECO:0000313" key="7">
    <source>
        <dbReference type="Proteomes" id="UP000092666"/>
    </source>
</evidence>
<keyword evidence="2 4" id="KW-0808">Transferase</keyword>
<dbReference type="Gene3D" id="3.30.470.160">
    <property type="entry name" value="Inositol polyphosphate kinase"/>
    <property type="match status" value="1"/>
</dbReference>
<name>A0A1B9GT08_9TREE</name>
<dbReference type="GO" id="GO:0032958">
    <property type="term" value="P:inositol phosphate biosynthetic process"/>
    <property type="evidence" value="ECO:0007669"/>
    <property type="project" value="InterPro"/>
</dbReference>
<dbReference type="OrthoDB" id="338650at2759"/>
<evidence type="ECO:0000256" key="2">
    <source>
        <dbReference type="ARBA" id="ARBA00022679"/>
    </source>
</evidence>
<dbReference type="InterPro" id="IPR038286">
    <property type="entry name" value="IPK_sf"/>
</dbReference>
<dbReference type="Proteomes" id="UP000092666">
    <property type="component" value="Unassembled WGS sequence"/>
</dbReference>
<dbReference type="GO" id="GO:0000824">
    <property type="term" value="F:inositol-1,4,5,6-tetrakisphosphate 3-kinase activity"/>
    <property type="evidence" value="ECO:0007669"/>
    <property type="project" value="TreeGrafter"/>
</dbReference>
<gene>
    <name evidence="6" type="ORF">I316_04121</name>
</gene>
<evidence type="ECO:0000256" key="1">
    <source>
        <dbReference type="ARBA" id="ARBA00007374"/>
    </source>
</evidence>
<dbReference type="InterPro" id="IPR005522">
    <property type="entry name" value="IPK"/>
</dbReference>
<dbReference type="STRING" id="1296120.A0A1B9GT08"/>
<dbReference type="EMBL" id="KI669501">
    <property type="protein sequence ID" value="OCF34171.1"/>
    <property type="molecule type" value="Genomic_DNA"/>
</dbReference>
<dbReference type="EC" id="2.7.-.-" evidence="4"/>
<dbReference type="GO" id="GO:0008440">
    <property type="term" value="F:inositol-1,4,5-trisphosphate 3-kinase activity"/>
    <property type="evidence" value="ECO:0007669"/>
    <property type="project" value="TreeGrafter"/>
</dbReference>
<dbReference type="AlphaFoldDB" id="A0A1B9GT08"/>
<dbReference type="SUPFAM" id="SSF56104">
    <property type="entry name" value="SAICAR synthase-like"/>
    <property type="match status" value="2"/>
</dbReference>
<comment type="similarity">
    <text evidence="1 4">Belongs to the inositol phosphokinase (IPK) family.</text>
</comment>
<feature type="compositionally biased region" description="Acidic residues" evidence="5">
    <location>
        <begin position="371"/>
        <end position="387"/>
    </location>
</feature>
<evidence type="ECO:0000256" key="3">
    <source>
        <dbReference type="ARBA" id="ARBA00022777"/>
    </source>
</evidence>
<evidence type="ECO:0000313" key="6">
    <source>
        <dbReference type="EMBL" id="OCF34171.1"/>
    </source>
</evidence>
<dbReference type="GO" id="GO:0046854">
    <property type="term" value="P:phosphatidylinositol phosphate biosynthetic process"/>
    <property type="evidence" value="ECO:0007669"/>
    <property type="project" value="TreeGrafter"/>
</dbReference>
<dbReference type="GO" id="GO:0005737">
    <property type="term" value="C:cytoplasm"/>
    <property type="evidence" value="ECO:0007669"/>
    <property type="project" value="TreeGrafter"/>
</dbReference>
<feature type="compositionally biased region" description="Basic and acidic residues" evidence="5">
    <location>
        <begin position="388"/>
        <end position="397"/>
    </location>
</feature>
<dbReference type="Pfam" id="PF03770">
    <property type="entry name" value="IPK"/>
    <property type="match status" value="2"/>
</dbReference>